<dbReference type="KEGG" id="tao:THIAE_01620"/>
<reference evidence="3 4" key="1">
    <citation type="submission" date="2013-12" db="EMBL/GenBank/DDBJ databases">
        <authorList>
            <consortium name="DOE Joint Genome Institute"/>
            <person name="Kappler U."/>
            <person name="Huntemann M."/>
            <person name="Han J."/>
            <person name="Chen A."/>
            <person name="Kyrpides N."/>
            <person name="Mavromatis K."/>
            <person name="Markowitz V."/>
            <person name="Palaniappan K."/>
            <person name="Ivanova N."/>
            <person name="Schaumberg A."/>
            <person name="Pati A."/>
            <person name="Liolios K."/>
            <person name="Nordberg H.P."/>
            <person name="Cantor M.N."/>
            <person name="Hua S.X."/>
            <person name="Woyke T."/>
        </authorList>
    </citation>
    <scope>NUCLEOTIDE SEQUENCE [LARGE SCALE GENOMIC DNA]</scope>
    <source>
        <strain evidence="4">AL2</strain>
    </source>
</reference>
<evidence type="ECO:0000256" key="1">
    <source>
        <dbReference type="SAM" id="Coils"/>
    </source>
</evidence>
<dbReference type="InParanoid" id="W0DUG2"/>
<dbReference type="EMBL" id="CP007030">
    <property type="protein sequence ID" value="AHF00634.1"/>
    <property type="molecule type" value="Genomic_DNA"/>
</dbReference>
<organism evidence="3 4">
    <name type="scientific">Thiomicrospira aerophila AL3</name>
    <dbReference type="NCBI Taxonomy" id="717772"/>
    <lineage>
        <taxon>Bacteria</taxon>
        <taxon>Pseudomonadati</taxon>
        <taxon>Pseudomonadota</taxon>
        <taxon>Gammaproteobacteria</taxon>
        <taxon>Thiotrichales</taxon>
        <taxon>Piscirickettsiaceae</taxon>
        <taxon>Thiomicrospira</taxon>
    </lineage>
</organism>
<feature type="coiled-coil region" evidence="1">
    <location>
        <begin position="53"/>
        <end position="84"/>
    </location>
</feature>
<keyword evidence="2" id="KW-1133">Transmembrane helix</keyword>
<dbReference type="Proteomes" id="UP000005380">
    <property type="component" value="Chromosome"/>
</dbReference>
<dbReference type="STRING" id="717772.THIAE_01620"/>
<protein>
    <submittedName>
        <fullName evidence="3">Uncharacterized protein</fullName>
    </submittedName>
</protein>
<gene>
    <name evidence="3" type="ORF">THIAE_01620</name>
</gene>
<sequence length="174" mass="19631">MAIDLRKVEPLGSKSVLLEQAIKKNRGKQKANGASYLEDIDLSDMLNPDYEWLNQDKTALQNLVQQMDKAIAQLSEQMRDMGTQTRHIEQFSRRSKAQLEEEQALLFKQIQTLNTILKRQIAVLDGVERQLEQVEIRQMSILPQLVLGLMAGLASAVTILVAAPWMLKLVAGFS</sequence>
<feature type="transmembrane region" description="Helical" evidence="2">
    <location>
        <begin position="145"/>
        <end position="167"/>
    </location>
</feature>
<dbReference type="HOGENOM" id="CLU_1610017_0_0_6"/>
<keyword evidence="1" id="KW-0175">Coiled coil</keyword>
<keyword evidence="2" id="KW-0812">Transmembrane</keyword>
<accession>W0DUG2</accession>
<evidence type="ECO:0000313" key="4">
    <source>
        <dbReference type="Proteomes" id="UP000005380"/>
    </source>
</evidence>
<keyword evidence="2" id="KW-0472">Membrane</keyword>
<dbReference type="AlphaFoldDB" id="W0DUG2"/>
<dbReference type="eggNOG" id="ENOG5033X92">
    <property type="taxonomic scope" value="Bacteria"/>
</dbReference>
<evidence type="ECO:0000313" key="3">
    <source>
        <dbReference type="EMBL" id="AHF00634.1"/>
    </source>
</evidence>
<dbReference type="OrthoDB" id="5612152at2"/>
<dbReference type="RefSeq" id="WP_006459746.1">
    <property type="nucleotide sequence ID" value="NZ_CP007030.1"/>
</dbReference>
<keyword evidence="4" id="KW-1185">Reference proteome</keyword>
<proteinExistence type="predicted"/>
<name>W0DUG2_9GAMM</name>
<evidence type="ECO:0000256" key="2">
    <source>
        <dbReference type="SAM" id="Phobius"/>
    </source>
</evidence>